<dbReference type="Pfam" id="PF24322">
    <property type="entry name" value="Tle3"/>
    <property type="match status" value="1"/>
</dbReference>
<dbReference type="EMBL" id="FOTW01000037">
    <property type="protein sequence ID" value="SFM83687.1"/>
    <property type="molecule type" value="Genomic_DNA"/>
</dbReference>
<name>A0A1I4U477_9BURK</name>
<dbReference type="SUPFAM" id="SSF53474">
    <property type="entry name" value="alpha/beta-Hydrolases"/>
    <property type="match status" value="1"/>
</dbReference>
<feature type="domain" description="T6SS Tle3 phospholipase effector alpha/beta" evidence="2">
    <location>
        <begin position="52"/>
        <end position="396"/>
    </location>
</feature>
<protein>
    <recommendedName>
        <fullName evidence="2">T6SS Tle3 phospholipase effector alpha/beta domain-containing protein</fullName>
    </recommendedName>
</protein>
<reference evidence="3 4" key="1">
    <citation type="submission" date="2016-10" db="EMBL/GenBank/DDBJ databases">
        <authorList>
            <person name="de Groot N.N."/>
        </authorList>
    </citation>
    <scope>NUCLEOTIDE SEQUENCE [LARGE SCALE GENOMIC DNA]</scope>
    <source>
        <strain evidence="3 4">ATCC 43154</strain>
    </source>
</reference>
<feature type="compositionally biased region" description="Basic and acidic residues" evidence="1">
    <location>
        <begin position="605"/>
        <end position="615"/>
    </location>
</feature>
<feature type="compositionally biased region" description="Basic and acidic residues" evidence="1">
    <location>
        <begin position="536"/>
        <end position="545"/>
    </location>
</feature>
<dbReference type="RefSeq" id="WP_245774484.1">
    <property type="nucleotide sequence ID" value="NZ_FOTW01000037.1"/>
</dbReference>
<feature type="compositionally biased region" description="Basic and acidic residues" evidence="1">
    <location>
        <begin position="723"/>
        <end position="732"/>
    </location>
</feature>
<keyword evidence="4" id="KW-1185">Reference proteome</keyword>
<dbReference type="InterPro" id="IPR029058">
    <property type="entry name" value="AB_hydrolase_fold"/>
</dbReference>
<evidence type="ECO:0000259" key="2">
    <source>
        <dbReference type="Pfam" id="PF24322"/>
    </source>
</evidence>
<proteinExistence type="predicted"/>
<dbReference type="AlphaFoldDB" id="A0A1I4U477"/>
<dbReference type="STRING" id="758825.SAMN02982985_05472"/>
<organism evidence="3 4">
    <name type="scientific">Rugamonas rubra</name>
    <dbReference type="NCBI Taxonomy" id="758825"/>
    <lineage>
        <taxon>Bacteria</taxon>
        <taxon>Pseudomonadati</taxon>
        <taxon>Pseudomonadota</taxon>
        <taxon>Betaproteobacteria</taxon>
        <taxon>Burkholderiales</taxon>
        <taxon>Oxalobacteraceae</taxon>
        <taxon>Telluria group</taxon>
        <taxon>Rugamonas</taxon>
    </lineage>
</organism>
<dbReference type="InterPro" id="IPR056221">
    <property type="entry name" value="Tle3_ab_dom"/>
</dbReference>
<sequence length="743" mass="83518">MKKTTPRKAAADGVPAAAPNPLDDPKNIVFARTSAITLLNHDKLVMYAQLPLPGIVIFVHGVNSDGEWYKETEKGLCAGLNARLKRCDEHMVCPTVEGGQLTPATYMQELTPDGYINPKMKFDTFMGNDDYFTPAVHFRWGYKASLKELQEYGDSVYLNEKNYWGGGPFANGCTALPDLWGDGLSDNLFLWMHVQHLNPTNNRNVYSCPPRPYYVLAALRLARLVESIRRKHADVPITIVCHSQGNMIGMAAAFLGDRLAPVTDVRGVEGRCVADNYVLCNAPYRLVNSNFTEDWTEGHMKDKHGGTGRQTVAARTATLRAFFDIVRQPASRQQKVADINKFLENENHPFKAEDDRLRYGYGIAPSTCQRVTLYCNPHDQVISSMTVQGIGWRGMSELEVKETGGNVFLCQRVFAEGHKVGEIGKYHFWKNHYRKPEAGSAGYWFPESPKAEYSLSKGMEASRGKFVGSVLTIFSAPFMIVATALAGTRINALPDENWVIKVEAPELPHPFTPEARRFGAVEKKFDQAYDAPGQSRDVKRDRGADDPYAGDRPIKQREGEDEREANDAAKGNQASEATMRYEDHARLRMQARREGWAKNDQQVVGEDKPEEASTKYKEWREKKIKTYLAENIDTHATNHSTIMTNPMHAQEALAYDVAVGLCHIRQKDLHALRMAADWRFLDGLAKDDSNKRFDEYFIYGVVKGVSPYEWTRAGNSEGSMPDKIVDQREHPARTASQRRGGHP</sequence>
<feature type="region of interest" description="Disordered" evidence="1">
    <location>
        <begin position="529"/>
        <end position="581"/>
    </location>
</feature>
<accession>A0A1I4U477</accession>
<feature type="region of interest" description="Disordered" evidence="1">
    <location>
        <begin position="594"/>
        <end position="615"/>
    </location>
</feature>
<gene>
    <name evidence="3" type="ORF">SAMN02982985_05472</name>
</gene>
<evidence type="ECO:0000256" key="1">
    <source>
        <dbReference type="SAM" id="MobiDB-lite"/>
    </source>
</evidence>
<evidence type="ECO:0000313" key="4">
    <source>
        <dbReference type="Proteomes" id="UP000199470"/>
    </source>
</evidence>
<feature type="region of interest" description="Disordered" evidence="1">
    <location>
        <begin position="713"/>
        <end position="743"/>
    </location>
</feature>
<dbReference type="Proteomes" id="UP000199470">
    <property type="component" value="Unassembled WGS sequence"/>
</dbReference>
<evidence type="ECO:0000313" key="3">
    <source>
        <dbReference type="EMBL" id="SFM83687.1"/>
    </source>
</evidence>